<protein>
    <submittedName>
        <fullName evidence="2">Uncharacterized protein</fullName>
    </submittedName>
</protein>
<reference evidence="2 3" key="1">
    <citation type="submission" date="2024-10" db="EMBL/GenBank/DDBJ databases">
        <title>The Natural Products Discovery Center: Release of the First 8490 Sequenced Strains for Exploring Actinobacteria Biosynthetic Diversity.</title>
        <authorList>
            <person name="Kalkreuter E."/>
            <person name="Kautsar S.A."/>
            <person name="Yang D."/>
            <person name="Bader C.D."/>
            <person name="Teijaro C.N."/>
            <person name="Fluegel L."/>
            <person name="Davis C.M."/>
            <person name="Simpson J.R."/>
            <person name="Lauterbach L."/>
            <person name="Steele A.D."/>
            <person name="Gui C."/>
            <person name="Meng S."/>
            <person name="Li G."/>
            <person name="Viehrig K."/>
            <person name="Ye F."/>
            <person name="Su P."/>
            <person name="Kiefer A.F."/>
            <person name="Nichols A."/>
            <person name="Cepeda A.J."/>
            <person name="Yan W."/>
            <person name="Fan B."/>
            <person name="Jiang Y."/>
            <person name="Adhikari A."/>
            <person name="Zheng C.-J."/>
            <person name="Schuster L."/>
            <person name="Cowan T.M."/>
            <person name="Smanski M.J."/>
            <person name="Chevrette M.G."/>
            <person name="De Carvalho L.P.S."/>
            <person name="Shen B."/>
        </authorList>
    </citation>
    <scope>NUCLEOTIDE SEQUENCE [LARGE SCALE GENOMIC DNA]</scope>
    <source>
        <strain evidence="2 3">NPDC019275</strain>
    </source>
</reference>
<keyword evidence="3" id="KW-1185">Reference proteome</keyword>
<comment type="caution">
    <text evidence="2">The sequence shown here is derived from an EMBL/GenBank/DDBJ whole genome shotgun (WGS) entry which is preliminary data.</text>
</comment>
<evidence type="ECO:0000256" key="1">
    <source>
        <dbReference type="SAM" id="MobiDB-lite"/>
    </source>
</evidence>
<evidence type="ECO:0000313" key="2">
    <source>
        <dbReference type="EMBL" id="MFI2476357.1"/>
    </source>
</evidence>
<dbReference type="EMBL" id="JBIRYO010000016">
    <property type="protein sequence ID" value="MFI2476357.1"/>
    <property type="molecule type" value="Genomic_DNA"/>
</dbReference>
<accession>A0ABW7X5H0</accession>
<dbReference type="RefSeq" id="WP_357406014.1">
    <property type="nucleotide sequence ID" value="NZ_JBEYCD010000007.1"/>
</dbReference>
<proteinExistence type="predicted"/>
<gene>
    <name evidence="2" type="ORF">ACH49W_23505</name>
</gene>
<dbReference type="Proteomes" id="UP001611415">
    <property type="component" value="Unassembled WGS sequence"/>
</dbReference>
<sequence>MKLSSLLHRRQADQVPLLPSSEPDDGPAERGALTRRAEKALAQEERLERLLTPSELEMVLQHRV</sequence>
<evidence type="ECO:0000313" key="3">
    <source>
        <dbReference type="Proteomes" id="UP001611415"/>
    </source>
</evidence>
<feature type="region of interest" description="Disordered" evidence="1">
    <location>
        <begin position="1"/>
        <end position="32"/>
    </location>
</feature>
<organism evidence="2 3">
    <name type="scientific">Nocardia xishanensis</name>
    <dbReference type="NCBI Taxonomy" id="238964"/>
    <lineage>
        <taxon>Bacteria</taxon>
        <taxon>Bacillati</taxon>
        <taxon>Actinomycetota</taxon>
        <taxon>Actinomycetes</taxon>
        <taxon>Mycobacteriales</taxon>
        <taxon>Nocardiaceae</taxon>
        <taxon>Nocardia</taxon>
    </lineage>
</organism>
<name>A0ABW7X5H0_9NOCA</name>